<sequence length="506" mass="52648">MWSCNDFRVVVTAAAVVVVHVTTAKSSSSSISSAICYDVTECHVNGSPSKMCDRTGKGCHPCLSDRENDSLFSMLHLKAEYNCFAVRNDGECPSGTTKCATTLTKEDEDVEQAQKEDEDAEQEEKEVKFTTGSAEAESPEQNPFSSLLANLTKDELDSSGSALSEPTSLNSSSMTKHGTPLAPIDSASGSSATSGAKKKSTTEEPMKPVSKSLPLSSSPSSDDSSEEASSASASANSESLSKSSSAQELDSIVRTSAETFGSEEELADNVSETVAPVTKSTTTQSTIRDTALSEKNRLTNGAPDSTPGTGINFGLILGIVGGATAIAAVAAFVVWKKNEGGDDSDDEEAAFSPSKPASTHKATALPSASSATTAYSAHTSCFESDNLEYQYDNDQHHNYGGGGYGGNGFPGATATQYADGGGVAPGTLPVNYGHPFPIDIDDDDNNILRRTDSILGGTGVMASTTSSLHNPFEFTAGSSYAMSDTDQDLRDSGDELHGASTVSVEF</sequence>
<accession>A0AAV1UPT4</accession>
<evidence type="ECO:0000256" key="2">
    <source>
        <dbReference type="SAM" id="Phobius"/>
    </source>
</evidence>
<feature type="region of interest" description="Disordered" evidence="1">
    <location>
        <begin position="341"/>
        <end position="369"/>
    </location>
</feature>
<dbReference type="Proteomes" id="UP001162060">
    <property type="component" value="Unassembled WGS sequence"/>
</dbReference>
<keyword evidence="2" id="KW-0812">Transmembrane</keyword>
<dbReference type="AlphaFoldDB" id="A0AAV1UPT4"/>
<organism evidence="4 5">
    <name type="scientific">Peronospora matthiolae</name>
    <dbReference type="NCBI Taxonomy" id="2874970"/>
    <lineage>
        <taxon>Eukaryota</taxon>
        <taxon>Sar</taxon>
        <taxon>Stramenopiles</taxon>
        <taxon>Oomycota</taxon>
        <taxon>Peronosporomycetes</taxon>
        <taxon>Peronosporales</taxon>
        <taxon>Peronosporaceae</taxon>
        <taxon>Peronospora</taxon>
    </lineage>
</organism>
<feature type="transmembrane region" description="Helical" evidence="2">
    <location>
        <begin position="313"/>
        <end position="335"/>
    </location>
</feature>
<dbReference type="EMBL" id="CAKLBY020000222">
    <property type="protein sequence ID" value="CAK7935687.1"/>
    <property type="molecule type" value="Genomic_DNA"/>
</dbReference>
<feature type="compositionally biased region" description="Acidic residues" evidence="1">
    <location>
        <begin position="106"/>
        <end position="124"/>
    </location>
</feature>
<evidence type="ECO:0000256" key="1">
    <source>
        <dbReference type="SAM" id="MobiDB-lite"/>
    </source>
</evidence>
<proteinExistence type="predicted"/>
<feature type="compositionally biased region" description="Low complexity" evidence="1">
    <location>
        <begin position="210"/>
        <end position="250"/>
    </location>
</feature>
<protein>
    <submittedName>
        <fullName evidence="4">Uncharacterized protein</fullName>
    </submittedName>
</protein>
<keyword evidence="2" id="KW-1133">Transmembrane helix</keyword>
<evidence type="ECO:0000256" key="3">
    <source>
        <dbReference type="SAM" id="SignalP"/>
    </source>
</evidence>
<name>A0AAV1UPT4_9STRA</name>
<feature type="region of interest" description="Disordered" evidence="1">
    <location>
        <begin position="105"/>
        <end position="143"/>
    </location>
</feature>
<feature type="compositionally biased region" description="Basic and acidic residues" evidence="1">
    <location>
        <begin position="487"/>
        <end position="497"/>
    </location>
</feature>
<gene>
    <name evidence="4" type="ORF">PM001_LOCUS20837</name>
</gene>
<feature type="chain" id="PRO_5043740787" evidence="3">
    <location>
        <begin position="25"/>
        <end position="506"/>
    </location>
</feature>
<reference evidence="4" key="1">
    <citation type="submission" date="2024-01" db="EMBL/GenBank/DDBJ databases">
        <authorList>
            <person name="Webb A."/>
        </authorList>
    </citation>
    <scope>NUCLEOTIDE SEQUENCE</scope>
    <source>
        <strain evidence="4">Pm1</strain>
    </source>
</reference>
<feature type="signal peptide" evidence="3">
    <location>
        <begin position="1"/>
        <end position="24"/>
    </location>
</feature>
<feature type="compositionally biased region" description="Low complexity" evidence="1">
    <location>
        <begin position="186"/>
        <end position="195"/>
    </location>
</feature>
<keyword evidence="2" id="KW-0472">Membrane</keyword>
<feature type="region of interest" description="Disordered" evidence="1">
    <location>
        <begin position="155"/>
        <end position="306"/>
    </location>
</feature>
<feature type="compositionally biased region" description="Polar residues" evidence="1">
    <location>
        <begin position="278"/>
        <end position="288"/>
    </location>
</feature>
<feature type="compositionally biased region" description="Polar residues" evidence="1">
    <location>
        <begin position="158"/>
        <end position="176"/>
    </location>
</feature>
<feature type="region of interest" description="Disordered" evidence="1">
    <location>
        <begin position="485"/>
        <end position="506"/>
    </location>
</feature>
<comment type="caution">
    <text evidence="4">The sequence shown here is derived from an EMBL/GenBank/DDBJ whole genome shotgun (WGS) entry which is preliminary data.</text>
</comment>
<evidence type="ECO:0000313" key="4">
    <source>
        <dbReference type="EMBL" id="CAK7935687.1"/>
    </source>
</evidence>
<evidence type="ECO:0000313" key="5">
    <source>
        <dbReference type="Proteomes" id="UP001162060"/>
    </source>
</evidence>
<keyword evidence="3" id="KW-0732">Signal</keyword>